<dbReference type="EMBL" id="EQ962656">
    <property type="protein sequence ID" value="EED16604.1"/>
    <property type="molecule type" value="Genomic_DNA"/>
</dbReference>
<dbReference type="STRING" id="441959.B8MEH7"/>
<dbReference type="VEuPathDB" id="FungiDB:TSTA_016790"/>
<evidence type="ECO:0000313" key="3">
    <source>
        <dbReference type="Proteomes" id="UP000001745"/>
    </source>
</evidence>
<dbReference type="GeneID" id="8103652"/>
<dbReference type="PANTHER" id="PTHR33307">
    <property type="entry name" value="ALPHA-RHAMNOSIDASE (EUROFUNG)"/>
    <property type="match status" value="1"/>
</dbReference>
<dbReference type="PhylomeDB" id="B8MEH7"/>
<dbReference type="InterPro" id="IPR016007">
    <property type="entry name" value="Alpha_rhamnosid"/>
</dbReference>
<dbReference type="HOGENOM" id="CLU_2559863_0_0_1"/>
<dbReference type="InParanoid" id="B8MEH7"/>
<keyword evidence="3" id="KW-1185">Reference proteome</keyword>
<dbReference type="Proteomes" id="UP000001745">
    <property type="component" value="Unassembled WGS sequence"/>
</dbReference>
<name>B8MEH7_TALSN</name>
<accession>B8MEH7</accession>
<dbReference type="Pfam" id="PF17390">
    <property type="entry name" value="Bac_rhamnosid_C"/>
    <property type="match status" value="1"/>
</dbReference>
<protein>
    <recommendedName>
        <fullName evidence="1">Alpha-L-rhamnosidase C-terminal domain-containing protein</fullName>
    </recommendedName>
</protein>
<evidence type="ECO:0000313" key="2">
    <source>
        <dbReference type="EMBL" id="EED16604.1"/>
    </source>
</evidence>
<dbReference type="AlphaFoldDB" id="B8MEH7"/>
<organism evidence="2 3">
    <name type="scientific">Talaromyces stipitatus (strain ATCC 10500 / CBS 375.48 / QM 6759 / NRRL 1006)</name>
    <name type="common">Penicillium stipitatum</name>
    <dbReference type="NCBI Taxonomy" id="441959"/>
    <lineage>
        <taxon>Eukaryota</taxon>
        <taxon>Fungi</taxon>
        <taxon>Dikarya</taxon>
        <taxon>Ascomycota</taxon>
        <taxon>Pezizomycotina</taxon>
        <taxon>Eurotiomycetes</taxon>
        <taxon>Eurotiomycetidae</taxon>
        <taxon>Eurotiales</taxon>
        <taxon>Trichocomaceae</taxon>
        <taxon>Talaromyces</taxon>
        <taxon>Talaromyces sect. Talaromyces</taxon>
    </lineage>
</organism>
<dbReference type="InterPro" id="IPR035398">
    <property type="entry name" value="Bac_rhamnosid_C"/>
</dbReference>
<gene>
    <name evidence="2" type="ORF">TSTA_016790</name>
</gene>
<reference evidence="3" key="1">
    <citation type="journal article" date="2015" name="Genome Announc.">
        <title>Genome sequence of the AIDS-associated pathogen Penicillium marneffei (ATCC18224) and its near taxonomic relative Talaromyces stipitatus (ATCC10500).</title>
        <authorList>
            <person name="Nierman W.C."/>
            <person name="Fedorova-Abrams N.D."/>
            <person name="Andrianopoulos A."/>
        </authorList>
    </citation>
    <scope>NUCLEOTIDE SEQUENCE [LARGE SCALE GENOMIC DNA]</scope>
    <source>
        <strain evidence="3">ATCC 10500 / CBS 375.48 / QM 6759 / NRRL 1006</strain>
    </source>
</reference>
<dbReference type="OrthoDB" id="10036721at2759"/>
<evidence type="ECO:0000259" key="1">
    <source>
        <dbReference type="Pfam" id="PF17390"/>
    </source>
</evidence>
<dbReference type="Gene3D" id="2.60.420.10">
    <property type="entry name" value="Maltose phosphorylase, domain 3"/>
    <property type="match status" value="1"/>
</dbReference>
<proteinExistence type="predicted"/>
<dbReference type="PANTHER" id="PTHR33307:SF6">
    <property type="entry name" value="ALPHA-RHAMNOSIDASE (EUROFUNG)-RELATED"/>
    <property type="match status" value="1"/>
</dbReference>
<dbReference type="RefSeq" id="XP_002483838.1">
    <property type="nucleotide sequence ID" value="XM_002483793.1"/>
</dbReference>
<feature type="domain" description="Alpha-L-rhamnosidase C-terminal" evidence="1">
    <location>
        <begin position="22"/>
        <end position="60"/>
    </location>
</feature>
<sequence>MTSFNHYALGSIINWLHKTVAGVSPLEPGWRKILIHPLPGGTVTSAEAVYDTPYDRLECRCCAAQFDGEGDPSIWSIEDGKR</sequence>